<feature type="region of interest" description="Disordered" evidence="1">
    <location>
        <begin position="215"/>
        <end position="286"/>
    </location>
</feature>
<dbReference type="AlphaFoldDB" id="A0A2H4SV82"/>
<organism evidence="2 3">
    <name type="scientific">Cordyceps militaris</name>
    <name type="common">Caterpillar fungus</name>
    <name type="synonym">Clavaria militaris</name>
    <dbReference type="NCBI Taxonomy" id="73501"/>
    <lineage>
        <taxon>Eukaryota</taxon>
        <taxon>Fungi</taxon>
        <taxon>Dikarya</taxon>
        <taxon>Ascomycota</taxon>
        <taxon>Pezizomycotina</taxon>
        <taxon>Sordariomycetes</taxon>
        <taxon>Hypocreomycetidae</taxon>
        <taxon>Hypocreales</taxon>
        <taxon>Cordycipitaceae</taxon>
        <taxon>Cordyceps</taxon>
    </lineage>
</organism>
<dbReference type="Proteomes" id="UP000323067">
    <property type="component" value="Chromosome ii"/>
</dbReference>
<name>A0A2H4SV82_CORMI</name>
<evidence type="ECO:0000313" key="3">
    <source>
        <dbReference type="Proteomes" id="UP000323067"/>
    </source>
</evidence>
<feature type="compositionally biased region" description="Low complexity" evidence="1">
    <location>
        <begin position="219"/>
        <end position="235"/>
    </location>
</feature>
<dbReference type="VEuPathDB" id="FungiDB:A9K55_000638"/>
<dbReference type="EMBL" id="CP023327">
    <property type="protein sequence ID" value="ATY67019.1"/>
    <property type="molecule type" value="Genomic_DNA"/>
</dbReference>
<protein>
    <submittedName>
        <fullName evidence="2">Uncharacterized protein</fullName>
    </submittedName>
</protein>
<evidence type="ECO:0000256" key="1">
    <source>
        <dbReference type="SAM" id="MobiDB-lite"/>
    </source>
</evidence>
<dbReference type="VEuPathDB" id="FungiDB:CCM_04555"/>
<sequence length="286" mass="31338">MPKQAGSWENADFLMELSLALFQVASNGGALSAQAKSAVEDYLKAQGHDQSWESVRSPLSPLRSSPLLLFASTLLDPDVAVVMARTQMKWDASAHEAMLICIVKHCDLNANNMAKVLDEMKNRGYEFTENAFRSHEALLLAMIEEFRPNKEKVTAIVQRMSDLGFNYTFHAVKYSAVPNIPLSFLCFATVLYMTPLPSKLTTALLSSQHIQKLRKTRDTSALDGSAASGDGSKASTPRKATPRKTPASGRKRKGAVDDDADELGRDLKAEDEEGATTTPSKRIKSE</sequence>
<dbReference type="OrthoDB" id="4777826at2759"/>
<evidence type="ECO:0000313" key="2">
    <source>
        <dbReference type="EMBL" id="ATY67019.1"/>
    </source>
</evidence>
<accession>A0A2H4SV82</accession>
<proteinExistence type="predicted"/>
<reference evidence="2 3" key="1">
    <citation type="journal article" date="2017" name="BMC Genomics">
        <title>Chromosome level assembly and secondary metabolite potential of the parasitic fungus Cordyceps militaris.</title>
        <authorList>
            <person name="Kramer G.J."/>
            <person name="Nodwell J.R."/>
        </authorList>
    </citation>
    <scope>NUCLEOTIDE SEQUENCE [LARGE SCALE GENOMIC DNA]</scope>
    <source>
        <strain evidence="2 3">ATCC 34164</strain>
    </source>
</reference>
<gene>
    <name evidence="2" type="ORF">A9K55_000638</name>
</gene>